<evidence type="ECO:0000256" key="4">
    <source>
        <dbReference type="ARBA" id="ARBA00022737"/>
    </source>
</evidence>
<dbReference type="PROSITE" id="PS50929">
    <property type="entry name" value="ABC_TM1F"/>
    <property type="match status" value="2"/>
</dbReference>
<keyword evidence="2" id="KW-0813">Transport</keyword>
<dbReference type="CDD" id="cd18596">
    <property type="entry name" value="ABC_6TM_VMR1_D1_like"/>
    <property type="match status" value="1"/>
</dbReference>
<keyword evidence="6" id="KW-0067">ATP-binding</keyword>
<keyword evidence="5" id="KW-0547">Nucleotide-binding</keyword>
<dbReference type="SMART" id="SM00382">
    <property type="entry name" value="AAA"/>
    <property type="match status" value="2"/>
</dbReference>
<evidence type="ECO:0000256" key="2">
    <source>
        <dbReference type="ARBA" id="ARBA00022448"/>
    </source>
</evidence>
<feature type="domain" description="ABC transporter" evidence="11">
    <location>
        <begin position="675"/>
        <end position="919"/>
    </location>
</feature>
<keyword evidence="8 10" id="KW-0472">Membrane</keyword>
<dbReference type="FunFam" id="1.20.1560.10:FF:000013">
    <property type="entry name" value="ABC transporter C family member 2"/>
    <property type="match status" value="1"/>
</dbReference>
<keyword evidence="9" id="KW-0325">Glycoprotein</keyword>
<dbReference type="InterPro" id="IPR027417">
    <property type="entry name" value="P-loop_NTPase"/>
</dbReference>
<feature type="transmembrane region" description="Helical" evidence="10">
    <location>
        <begin position="1225"/>
        <end position="1244"/>
    </location>
</feature>
<evidence type="ECO:0000259" key="11">
    <source>
        <dbReference type="PROSITE" id="PS50893"/>
    </source>
</evidence>
<keyword evidence="7 10" id="KW-1133">Transmembrane helix</keyword>
<dbReference type="FunFam" id="3.40.50.300:FF:000825">
    <property type="entry name" value="ABC bile acid transporter"/>
    <property type="match status" value="1"/>
</dbReference>
<dbReference type="Pfam" id="PF00005">
    <property type="entry name" value="ABC_tran"/>
    <property type="match status" value="2"/>
</dbReference>
<evidence type="ECO:0000256" key="10">
    <source>
        <dbReference type="SAM" id="Phobius"/>
    </source>
</evidence>
<dbReference type="CDD" id="cd03250">
    <property type="entry name" value="ABCC_MRP_domain1"/>
    <property type="match status" value="1"/>
</dbReference>
<evidence type="ECO:0000256" key="3">
    <source>
        <dbReference type="ARBA" id="ARBA00022692"/>
    </source>
</evidence>
<evidence type="ECO:0000256" key="1">
    <source>
        <dbReference type="ARBA" id="ARBA00004141"/>
    </source>
</evidence>
<dbReference type="InterPro" id="IPR017871">
    <property type="entry name" value="ABC_transporter-like_CS"/>
</dbReference>
<evidence type="ECO:0000256" key="5">
    <source>
        <dbReference type="ARBA" id="ARBA00022741"/>
    </source>
</evidence>
<keyword evidence="4" id="KW-0677">Repeat</keyword>
<dbReference type="PROSITE" id="PS00211">
    <property type="entry name" value="ABC_TRANSPORTER_1"/>
    <property type="match status" value="1"/>
</dbReference>
<dbReference type="PROSITE" id="PS50893">
    <property type="entry name" value="ABC_TRANSPORTER_2"/>
    <property type="match status" value="2"/>
</dbReference>
<proteinExistence type="predicted"/>
<dbReference type="Gene3D" id="3.40.50.300">
    <property type="entry name" value="P-loop containing nucleotide triphosphate hydrolases"/>
    <property type="match status" value="2"/>
</dbReference>
<dbReference type="GO" id="GO:0005524">
    <property type="term" value="F:ATP binding"/>
    <property type="evidence" value="ECO:0007669"/>
    <property type="project" value="UniProtKB-KW"/>
</dbReference>
<gene>
    <name evidence="13" type="ORF">WG66_11361</name>
</gene>
<dbReference type="InterPro" id="IPR011527">
    <property type="entry name" value="ABC1_TM_dom"/>
</dbReference>
<evidence type="ECO:0000313" key="13">
    <source>
        <dbReference type="EMBL" id="KTB36045.1"/>
    </source>
</evidence>
<feature type="transmembrane region" description="Helical" evidence="10">
    <location>
        <begin position="322"/>
        <end position="343"/>
    </location>
</feature>
<dbReference type="GO" id="GO:0016887">
    <property type="term" value="F:ATP hydrolysis activity"/>
    <property type="evidence" value="ECO:0007669"/>
    <property type="project" value="InterPro"/>
</dbReference>
<feature type="transmembrane region" description="Helical" evidence="10">
    <location>
        <begin position="1128"/>
        <end position="1153"/>
    </location>
</feature>
<comment type="caution">
    <text evidence="13">The sequence shown here is derived from an EMBL/GenBank/DDBJ whole genome shotgun (WGS) entry which is preliminary data.</text>
</comment>
<keyword evidence="3 10" id="KW-0812">Transmembrane</keyword>
<comment type="subcellular location">
    <subcellularLocation>
        <location evidence="1">Membrane</location>
        <topology evidence="1">Multi-pass membrane protein</topology>
    </subcellularLocation>
</comment>
<protein>
    <submittedName>
        <fullName evidence="13">Putative multidrug resistance-associated ABC transporter</fullName>
    </submittedName>
</protein>
<feature type="domain" description="ABC transmembrane type-1" evidence="12">
    <location>
        <begin position="999"/>
        <end position="1279"/>
    </location>
</feature>
<evidence type="ECO:0000256" key="6">
    <source>
        <dbReference type="ARBA" id="ARBA00022840"/>
    </source>
</evidence>
<dbReference type="PANTHER" id="PTHR24223">
    <property type="entry name" value="ATP-BINDING CASSETTE SUB-FAMILY C"/>
    <property type="match status" value="1"/>
</dbReference>
<dbReference type="SUPFAM" id="SSF90123">
    <property type="entry name" value="ABC transporter transmembrane region"/>
    <property type="match status" value="2"/>
</dbReference>
<dbReference type="PANTHER" id="PTHR24223:SF353">
    <property type="entry name" value="ABC TRANSPORTER ATP-BINDING PROTEIN_PERMEASE VMR1-RELATED"/>
    <property type="match status" value="1"/>
</dbReference>
<feature type="transmembrane region" description="Helical" evidence="10">
    <location>
        <begin position="478"/>
        <end position="498"/>
    </location>
</feature>
<sequence length="1575" mass="176500">MPRFEFEGAVTLAACSLASGLIFILNRPKEGKIELPTHTEDVVPNGSEAEIPDPFDVATPEDWIEGYPLEEEKFWKYARRRKAALCALATGILILQAVRLGLTIEDGQTNQKVLATNVLYLYYSLFLLVVSVRSLKHSTVESHTESILHITALTTLPSLLLGTFTILPNTPPFSELDLRVSFLTDRLWYATIALYILSCIIAFTTRLGPPLHFPPSAMYLPKTVEAITNQDKENVTGTAGASPWEYLLFSYSTKVVMLGNDAESLEIGDLPIVPNEMRSVMNFKLMRKTLKDFKLRIFSWSAKTGSGWSVAYQLCRLNIRALVMQFWITVCSALMFYSPPFFLQLLVKYLENDPERRDRGWGWVYVFGIIMTNLITYLLTAQLWSISTTVLQTRFRIQLNSLLYAKTLVRKDAASAASTKKDEEGTDASEKKDDEDDFSTKAQIMTLMTTDTDRVSEFAWHIFTLVDSPIEMTIGAVFVYNLLGVSSLYGLLVILLSLPLNHFAGKVVVGAQENLMKSRDERIALMNEILGAIRMLKFMAWERSFESRVLKIRARELKYQKLNYTIETCWNGIWNATPILVALVSFFHFTVIRGEELTPSIAFTSIAVFNELKFALNALPETLINVLQSLVSLRRIEKYLNTPEVTPVLPLDQQSQTIAFQSCTITWPQDRSQSSAAPSAVSTPRQKFILVDLSLKFPQGELSLICGKLGSGKTLLLLSLLGEADVLAGQILCPRSPPNAITTYSQIPPGEKWVVQGLCAYVPQTAWLRNASIKDNILFNLPYDEKRYQKTLEVCALVTDMEILEDGDESEIGERGVNLSGGQKARVSLARAVYSRASILFLDDVLSAVDAHTAHHLFFECLKGELMKDRTIVLVSHHVQLCAPGASYIVALDNGRVQFQGDHAAFQKSGVIRSLVQSSVEDLGDEKDKEEAVESKIERIDGSDPQSETTTVANVPTMSKVDKKPARKLVEEETRAIGRVRKDVWMTYFRACGAYWYWILFFMTFIFAALSPVAENGWLKVWSGSVFDGSQSREAIFYVTIYALVTVIGLIITTIRWFVLYNGSIHASSVLYKRLLETVLFANIRFHDTVNRGRLLNRFGKDFEGIDSSLSDNFGRTVMYGLSSVTTLVTVSFVGGFPFIIAAGLLGIVYYNVGKVYGQTSRDMRRLDSVTRSPIYSIYGETISGVTILRAFGASSKFLRDMLRCLDTNVNPYYWMWGVNRWLSIRFNLLSCGIVGAMAAVAVANPNIGASIAGFSLAFASTITNDLLFMVRRFVGLEQSMVALERVKEYSDLKREPPEFVEPRPPPSWPTNGAIRCENLVIRYAPELPDVLHRLNFEIRPGEKVGILGRTGSGKSTLALSFFRFVEATEGRILVDDIDIAKIGLTDLRSRLTIIPQDPTILSGTLRSTLDVFDEYEDAEIFEALRRVHLIPSSDDPEESEGINVNIFRNLESPVSEGGENFSTGEKQLLCMARAILKRSKVLVMDEATASVDYATDELISKTIRQEFADSTILTIAHRLRTVIDYDRIMLLDQGRIVEFDQPKVLLSRPNSRFYALCKATGKEEFSMLRKLAGV</sequence>
<dbReference type="FunFam" id="3.40.50.300:FF:001354">
    <property type="entry name" value="ATP-binding cassette (ABC) transporter, putative"/>
    <property type="match status" value="1"/>
</dbReference>
<dbReference type="CDD" id="cd18604">
    <property type="entry name" value="ABC_6TM_VMR1_D2_like"/>
    <property type="match status" value="1"/>
</dbReference>
<name>A0A0W0FI84_MONRR</name>
<dbReference type="GO" id="GO:0140359">
    <property type="term" value="F:ABC-type transporter activity"/>
    <property type="evidence" value="ECO:0007669"/>
    <property type="project" value="InterPro"/>
</dbReference>
<feature type="transmembrane region" description="Helical" evidence="10">
    <location>
        <begin position="147"/>
        <end position="167"/>
    </location>
</feature>
<feature type="transmembrane region" description="Helical" evidence="10">
    <location>
        <begin position="363"/>
        <end position="386"/>
    </location>
</feature>
<dbReference type="Gene3D" id="1.20.1560.10">
    <property type="entry name" value="ABC transporter type 1, transmembrane domain"/>
    <property type="match status" value="2"/>
</dbReference>
<feature type="domain" description="ABC transporter" evidence="11">
    <location>
        <begin position="1315"/>
        <end position="1559"/>
    </location>
</feature>
<evidence type="ECO:0000256" key="9">
    <source>
        <dbReference type="ARBA" id="ARBA00023180"/>
    </source>
</evidence>
<dbReference type="InterPro" id="IPR050173">
    <property type="entry name" value="ABC_transporter_C-like"/>
</dbReference>
<dbReference type="eggNOG" id="KOG0054">
    <property type="taxonomic scope" value="Eukaryota"/>
</dbReference>
<reference evidence="13 14" key="1">
    <citation type="submission" date="2015-12" db="EMBL/GenBank/DDBJ databases">
        <title>Draft genome sequence of Moniliophthora roreri, the causal agent of frosty pod rot of cacao.</title>
        <authorList>
            <person name="Aime M.C."/>
            <person name="Diaz-Valderrama J.R."/>
            <person name="Kijpornyongpan T."/>
            <person name="Phillips-Mora W."/>
        </authorList>
    </citation>
    <scope>NUCLEOTIDE SEQUENCE [LARGE SCALE GENOMIC DNA]</scope>
    <source>
        <strain evidence="13 14">MCA 2952</strain>
    </source>
</reference>
<feature type="transmembrane region" description="Helical" evidence="10">
    <location>
        <begin position="187"/>
        <end position="208"/>
    </location>
</feature>
<feature type="transmembrane region" description="Helical" evidence="10">
    <location>
        <begin position="1250"/>
        <end position="1271"/>
    </location>
</feature>
<feature type="transmembrane region" description="Helical" evidence="10">
    <location>
        <begin position="995"/>
        <end position="1014"/>
    </location>
</feature>
<dbReference type="SUPFAM" id="SSF52540">
    <property type="entry name" value="P-loop containing nucleoside triphosphate hydrolases"/>
    <property type="match status" value="2"/>
</dbReference>
<dbReference type="InterPro" id="IPR003593">
    <property type="entry name" value="AAA+_ATPase"/>
</dbReference>
<dbReference type="CDD" id="cd03244">
    <property type="entry name" value="ABCC_MRP_domain2"/>
    <property type="match status" value="1"/>
</dbReference>
<evidence type="ECO:0000259" key="12">
    <source>
        <dbReference type="PROSITE" id="PS50929"/>
    </source>
</evidence>
<dbReference type="GO" id="GO:0000329">
    <property type="term" value="C:fungal-type vacuole membrane"/>
    <property type="evidence" value="ECO:0007669"/>
    <property type="project" value="TreeGrafter"/>
</dbReference>
<evidence type="ECO:0000256" key="8">
    <source>
        <dbReference type="ARBA" id="ARBA00023136"/>
    </source>
</evidence>
<evidence type="ECO:0000313" key="14">
    <source>
        <dbReference type="Proteomes" id="UP000054988"/>
    </source>
</evidence>
<feature type="domain" description="ABC transmembrane type-1" evidence="12">
    <location>
        <begin position="329"/>
        <end position="628"/>
    </location>
</feature>
<feature type="transmembrane region" description="Helical" evidence="10">
    <location>
        <begin position="1035"/>
        <end position="1059"/>
    </location>
</feature>
<evidence type="ECO:0000256" key="7">
    <source>
        <dbReference type="ARBA" id="ARBA00022989"/>
    </source>
</evidence>
<feature type="transmembrane region" description="Helical" evidence="10">
    <location>
        <begin position="6"/>
        <end position="25"/>
    </location>
</feature>
<dbReference type="InterPro" id="IPR036640">
    <property type="entry name" value="ABC1_TM_sf"/>
</dbReference>
<accession>A0A0W0FI84</accession>
<dbReference type="InterPro" id="IPR003439">
    <property type="entry name" value="ABC_transporter-like_ATP-bd"/>
</dbReference>
<dbReference type="Proteomes" id="UP000054988">
    <property type="component" value="Unassembled WGS sequence"/>
</dbReference>
<feature type="transmembrane region" description="Helical" evidence="10">
    <location>
        <begin position="83"/>
        <end position="102"/>
    </location>
</feature>
<feature type="transmembrane region" description="Helical" evidence="10">
    <location>
        <begin position="114"/>
        <end position="135"/>
    </location>
</feature>
<dbReference type="Pfam" id="PF00664">
    <property type="entry name" value="ABC_membrane"/>
    <property type="match status" value="2"/>
</dbReference>
<dbReference type="EMBL" id="LATX01001932">
    <property type="protein sequence ID" value="KTB36045.1"/>
    <property type="molecule type" value="Genomic_DNA"/>
</dbReference>
<organism evidence="13 14">
    <name type="scientific">Moniliophthora roreri</name>
    <name type="common">Frosty pod rot fungus</name>
    <name type="synonym">Monilia roreri</name>
    <dbReference type="NCBI Taxonomy" id="221103"/>
    <lineage>
        <taxon>Eukaryota</taxon>
        <taxon>Fungi</taxon>
        <taxon>Dikarya</taxon>
        <taxon>Basidiomycota</taxon>
        <taxon>Agaricomycotina</taxon>
        <taxon>Agaricomycetes</taxon>
        <taxon>Agaricomycetidae</taxon>
        <taxon>Agaricales</taxon>
        <taxon>Marasmiineae</taxon>
        <taxon>Marasmiaceae</taxon>
        <taxon>Moniliophthora</taxon>
    </lineage>
</organism>